<dbReference type="GO" id="GO:0005634">
    <property type="term" value="C:nucleus"/>
    <property type="evidence" value="ECO:0007669"/>
    <property type="project" value="TreeGrafter"/>
</dbReference>
<dbReference type="GO" id="GO:0000976">
    <property type="term" value="F:transcription cis-regulatory region binding"/>
    <property type="evidence" value="ECO:0007669"/>
    <property type="project" value="TreeGrafter"/>
</dbReference>
<dbReference type="GO" id="GO:0009736">
    <property type="term" value="P:cytokinin-activated signaling pathway"/>
    <property type="evidence" value="ECO:0007669"/>
    <property type="project" value="TreeGrafter"/>
</dbReference>
<accession>A0A8J5L6M5</accession>
<dbReference type="Gene3D" id="3.30.160.60">
    <property type="entry name" value="Classic Zinc Finger"/>
    <property type="match status" value="1"/>
</dbReference>
<dbReference type="InterPro" id="IPR013087">
    <property type="entry name" value="Znf_C2H2_type"/>
</dbReference>
<evidence type="ECO:0000259" key="3">
    <source>
        <dbReference type="PROSITE" id="PS50157"/>
    </source>
</evidence>
<dbReference type="PANTHER" id="PTHR46353">
    <property type="entry name" value="ZINC FINGER PROTEIN 5"/>
    <property type="match status" value="1"/>
</dbReference>
<dbReference type="EMBL" id="JACMSC010000007">
    <property type="protein sequence ID" value="KAG6514695.1"/>
    <property type="molecule type" value="Genomic_DNA"/>
</dbReference>
<keyword evidence="1" id="KW-0863">Zinc-finger</keyword>
<dbReference type="GO" id="GO:0008270">
    <property type="term" value="F:zinc ion binding"/>
    <property type="evidence" value="ECO:0007669"/>
    <property type="project" value="UniProtKB-KW"/>
</dbReference>
<organism evidence="4 5">
    <name type="scientific">Zingiber officinale</name>
    <name type="common">Ginger</name>
    <name type="synonym">Amomum zingiber</name>
    <dbReference type="NCBI Taxonomy" id="94328"/>
    <lineage>
        <taxon>Eukaryota</taxon>
        <taxon>Viridiplantae</taxon>
        <taxon>Streptophyta</taxon>
        <taxon>Embryophyta</taxon>
        <taxon>Tracheophyta</taxon>
        <taxon>Spermatophyta</taxon>
        <taxon>Magnoliopsida</taxon>
        <taxon>Liliopsida</taxon>
        <taxon>Zingiberales</taxon>
        <taxon>Zingiberaceae</taxon>
        <taxon>Zingiber</taxon>
    </lineage>
</organism>
<feature type="domain" description="C2H2-type" evidence="3">
    <location>
        <begin position="58"/>
        <end position="85"/>
    </location>
</feature>
<dbReference type="GO" id="GO:0003700">
    <property type="term" value="F:DNA-binding transcription factor activity"/>
    <property type="evidence" value="ECO:0007669"/>
    <property type="project" value="TreeGrafter"/>
</dbReference>
<keyword evidence="1" id="KW-0862">Zinc</keyword>
<evidence type="ECO:0000313" key="4">
    <source>
        <dbReference type="EMBL" id="KAG6514695.1"/>
    </source>
</evidence>
<dbReference type="SUPFAM" id="SSF57667">
    <property type="entry name" value="beta-beta-alpha zinc fingers"/>
    <property type="match status" value="1"/>
</dbReference>
<dbReference type="InterPro" id="IPR044299">
    <property type="entry name" value="GIS3/ZFP5/ZFP6"/>
</dbReference>
<dbReference type="Proteomes" id="UP000734854">
    <property type="component" value="Unassembled WGS sequence"/>
</dbReference>
<dbReference type="GO" id="GO:0010090">
    <property type="term" value="P:trichome morphogenesis"/>
    <property type="evidence" value="ECO:0007669"/>
    <property type="project" value="InterPro"/>
</dbReference>
<dbReference type="AlphaFoldDB" id="A0A8J5L6M5"/>
<proteinExistence type="predicted"/>
<dbReference type="PANTHER" id="PTHR46353:SF9">
    <property type="entry name" value="ZINC FINGER PROTEIN GIS3"/>
    <property type="match status" value="1"/>
</dbReference>
<dbReference type="GO" id="GO:0009740">
    <property type="term" value="P:gibberellic acid mediated signaling pathway"/>
    <property type="evidence" value="ECO:0007669"/>
    <property type="project" value="TreeGrafter"/>
</dbReference>
<protein>
    <recommendedName>
        <fullName evidence="3">C2H2-type domain-containing protein</fullName>
    </recommendedName>
</protein>
<feature type="compositionally biased region" description="Basic residues" evidence="2">
    <location>
        <begin position="78"/>
        <end position="93"/>
    </location>
</feature>
<feature type="region of interest" description="Disordered" evidence="2">
    <location>
        <begin position="74"/>
        <end position="97"/>
    </location>
</feature>
<name>A0A8J5L6M5_ZINOF</name>
<evidence type="ECO:0000313" key="5">
    <source>
        <dbReference type="Proteomes" id="UP000734854"/>
    </source>
</evidence>
<dbReference type="PROSITE" id="PS00028">
    <property type="entry name" value="ZINC_FINGER_C2H2_1"/>
    <property type="match status" value="1"/>
</dbReference>
<comment type="caution">
    <text evidence="4">The sequence shown here is derived from an EMBL/GenBank/DDBJ whole genome shotgun (WGS) entry which is preliminary data.</text>
</comment>
<dbReference type="InterPro" id="IPR036236">
    <property type="entry name" value="Znf_C2H2_sf"/>
</dbReference>
<reference evidence="4 5" key="1">
    <citation type="submission" date="2020-08" db="EMBL/GenBank/DDBJ databases">
        <title>Plant Genome Project.</title>
        <authorList>
            <person name="Zhang R.-G."/>
        </authorList>
    </citation>
    <scope>NUCLEOTIDE SEQUENCE [LARGE SCALE GENOMIC DNA]</scope>
    <source>
        <tissue evidence="4">Rhizome</tissue>
    </source>
</reference>
<keyword evidence="5" id="KW-1185">Reference proteome</keyword>
<evidence type="ECO:0000256" key="2">
    <source>
        <dbReference type="SAM" id="MobiDB-lite"/>
    </source>
</evidence>
<dbReference type="PROSITE" id="PS50157">
    <property type="entry name" value="ZINC_FINGER_C2H2_2"/>
    <property type="match status" value="1"/>
</dbReference>
<evidence type="ECO:0000256" key="1">
    <source>
        <dbReference type="PROSITE-ProRule" id="PRU00042"/>
    </source>
</evidence>
<gene>
    <name evidence="4" type="ORF">ZIOFF_025065</name>
</gene>
<keyword evidence="1" id="KW-0479">Metal-binding</keyword>
<sequence>MESMGSARIKLFGFDVSAAENCAVDGCGEEMAAAAAAAAAESSSSPASAAVDGGIRMYECLYCFREFTNSQALGGHQNAHKKERQRQRLKRGQLRKEAGKDGRFYRRPFFSAFSPHLLSTFPPPGSWAYARTSPAAHLAQYFSPADYERAAVVIGGGGSFYSGGGSVDGSAASFSGVSPEAAAEDAYGLSLCLSLAPASS</sequence>